<dbReference type="AlphaFoldDB" id="A0AA90Z565"/>
<sequence length="89" mass="9984">MTNSISSVLTFHIKSSTLGKFKAKVTVRDQLALEKTFEAVKLDLNLKDADGSIINLQILPKIKDDKGNVYCDLDEEGEQLLRKYIGLQD</sequence>
<proteinExistence type="predicted"/>
<dbReference type="EMBL" id="JAVGVR010000002">
    <property type="protein sequence ID" value="MDQ6600743.1"/>
    <property type="molecule type" value="Genomic_DNA"/>
</dbReference>
<reference evidence="1" key="1">
    <citation type="submission" date="2023-08" db="EMBL/GenBank/DDBJ databases">
        <title>Nitrogen cycling bacteria in agricultural field soils.</title>
        <authorList>
            <person name="Jang J."/>
        </authorList>
    </citation>
    <scope>NUCLEOTIDE SEQUENCE</scope>
    <source>
        <strain evidence="1">PS3-36</strain>
    </source>
</reference>
<organism evidence="1 2">
    <name type="scientific">Bacillus salipaludis</name>
    <dbReference type="NCBI Taxonomy" id="2547811"/>
    <lineage>
        <taxon>Bacteria</taxon>
        <taxon>Bacillati</taxon>
        <taxon>Bacillota</taxon>
        <taxon>Bacilli</taxon>
        <taxon>Bacillales</taxon>
        <taxon>Bacillaceae</taxon>
        <taxon>Bacillus</taxon>
    </lineage>
</organism>
<protein>
    <submittedName>
        <fullName evidence="1">Uncharacterized protein</fullName>
    </submittedName>
</protein>
<comment type="caution">
    <text evidence="1">The sequence shown here is derived from an EMBL/GenBank/DDBJ whole genome shotgun (WGS) entry which is preliminary data.</text>
</comment>
<evidence type="ECO:0000313" key="2">
    <source>
        <dbReference type="Proteomes" id="UP001178888"/>
    </source>
</evidence>
<keyword evidence="2" id="KW-1185">Reference proteome</keyword>
<evidence type="ECO:0000313" key="1">
    <source>
        <dbReference type="EMBL" id="MDQ6600743.1"/>
    </source>
</evidence>
<name>A0AA90Z565_9BACI</name>
<dbReference type="Proteomes" id="UP001178888">
    <property type="component" value="Unassembled WGS sequence"/>
</dbReference>
<gene>
    <name evidence="1" type="ORF">RCG21_31450</name>
</gene>
<accession>A0AA90Z565</accession>
<dbReference type="RefSeq" id="WP_308914393.1">
    <property type="nucleotide sequence ID" value="NZ_JAVGVR010000002.1"/>
</dbReference>